<keyword evidence="2" id="KW-1185">Reference proteome</keyword>
<proteinExistence type="predicted"/>
<name>A0ACB9ZEM1_9PEZI</name>
<sequence>MGWLSFLSRKSSVADNSGGLKAQAYNETVAAIPPIRGTYPVPGNGPSILEKFQKSHPHLRDVSFIHDNSALPPTVPRLLERPSTAPNHQLPEGSPRPKSQSGASARLLRDPPKKRHGPYRLPSKLPNDGNHHVANKSVYSVSSSTFPRDRNSSILSGDSGSTRRFVDLLDAQSFIKPSDFYGRVKATGTRDYAEEVADRNIGTNGSDRTSVQAYGFHPKHPASNAQYDDNEDDRPLSPNKKHSMGSSLRTKSANSNLHGALPGMPSLQMSQESRDESETTPDQKTPHRRSLHSYVPSSSSDRPRSASTKRMKETEAHRFSDSLRDKARAAAKDDLERDSFPDVSLENKSVQSPRKVKGVPAKENPSIETLPYYTRIDSKQSLQAQASQQKPTKDRSRRRTISHVSSSATVKSSSLPRRDSLQSFRSTGRKDPIAESNLASVEEYLCKRQSHSSSKQHGEYFADFSGSYSELPQLRPMGTHQSKPTSSHLSSRDGLNYHNGDRSVVSMSRKSSKRPEVEDVFPERGSSIRRWSLTSETAGSTLSSNPFRPQSGHTTNTSIDLTPRMPPAKPLESKRAPFTSGDNYAALERTGTYDSLYEEVDPEPEMLVGSFGNPGRKQHSTDFVVEEDTASIDSFDAPQRSAGEFEKDLLFQGYGLGGSQLPGLPGLFDAGARTAEPTSSRRTNKRSAHKDSSHLAAFSPSVDDVHRYASGSQYSIRSSQYASRPRSSRLRMPTTTTHYSDSEDDDSDSERGGYESEEELNFDIPKTRSTASRYDSRSSSRRRYVPSERHFQDEDLDMDFLPDAAQLARLRREAKAKQRAVKGKGKARDVGVPRIGLDDPSSYADVDS</sequence>
<organism evidence="1 2">
    <name type="scientific">Hypoxylon rubiginosum</name>
    <dbReference type="NCBI Taxonomy" id="110542"/>
    <lineage>
        <taxon>Eukaryota</taxon>
        <taxon>Fungi</taxon>
        <taxon>Dikarya</taxon>
        <taxon>Ascomycota</taxon>
        <taxon>Pezizomycotina</taxon>
        <taxon>Sordariomycetes</taxon>
        <taxon>Xylariomycetidae</taxon>
        <taxon>Xylariales</taxon>
        <taxon>Hypoxylaceae</taxon>
        <taxon>Hypoxylon</taxon>
    </lineage>
</organism>
<dbReference type="Proteomes" id="UP001497700">
    <property type="component" value="Unassembled WGS sequence"/>
</dbReference>
<gene>
    <name evidence="1" type="ORF">F4820DRAFT_385035</name>
</gene>
<evidence type="ECO:0000313" key="2">
    <source>
        <dbReference type="Proteomes" id="UP001497700"/>
    </source>
</evidence>
<evidence type="ECO:0000313" key="1">
    <source>
        <dbReference type="EMBL" id="KAI4869624.1"/>
    </source>
</evidence>
<dbReference type="EMBL" id="MU393429">
    <property type="protein sequence ID" value="KAI4869624.1"/>
    <property type="molecule type" value="Genomic_DNA"/>
</dbReference>
<accession>A0ACB9ZEM1</accession>
<protein>
    <submittedName>
        <fullName evidence="1">Uncharacterized protein</fullName>
    </submittedName>
</protein>
<comment type="caution">
    <text evidence="1">The sequence shown here is derived from an EMBL/GenBank/DDBJ whole genome shotgun (WGS) entry which is preliminary data.</text>
</comment>
<reference evidence="1 2" key="1">
    <citation type="journal article" date="2022" name="New Phytol.">
        <title>Ecological generalism drives hyperdiversity of secondary metabolite gene clusters in xylarialean endophytes.</title>
        <authorList>
            <person name="Franco M.E.E."/>
            <person name="Wisecaver J.H."/>
            <person name="Arnold A.E."/>
            <person name="Ju Y.M."/>
            <person name="Slot J.C."/>
            <person name="Ahrendt S."/>
            <person name="Moore L.P."/>
            <person name="Eastman K.E."/>
            <person name="Scott K."/>
            <person name="Konkel Z."/>
            <person name="Mondo S.J."/>
            <person name="Kuo A."/>
            <person name="Hayes R.D."/>
            <person name="Haridas S."/>
            <person name="Andreopoulos B."/>
            <person name="Riley R."/>
            <person name="LaButti K."/>
            <person name="Pangilinan J."/>
            <person name="Lipzen A."/>
            <person name="Amirebrahimi M."/>
            <person name="Yan J."/>
            <person name="Adam C."/>
            <person name="Keymanesh K."/>
            <person name="Ng V."/>
            <person name="Louie K."/>
            <person name="Northen T."/>
            <person name="Drula E."/>
            <person name="Henrissat B."/>
            <person name="Hsieh H.M."/>
            <person name="Youens-Clark K."/>
            <person name="Lutzoni F."/>
            <person name="Miadlikowska J."/>
            <person name="Eastwood D.C."/>
            <person name="Hamelin R.C."/>
            <person name="Grigoriev I.V."/>
            <person name="U'Ren J.M."/>
        </authorList>
    </citation>
    <scope>NUCLEOTIDE SEQUENCE [LARGE SCALE GENOMIC DNA]</scope>
    <source>
        <strain evidence="1 2">CBS 119005</strain>
    </source>
</reference>